<feature type="region of interest" description="Disordered" evidence="1">
    <location>
        <begin position="727"/>
        <end position="749"/>
    </location>
</feature>
<comment type="caution">
    <text evidence="5">The sequence shown here is derived from an EMBL/GenBank/DDBJ whole genome shotgun (WGS) entry which is preliminary data.</text>
</comment>
<evidence type="ECO:0000313" key="6">
    <source>
        <dbReference type="Proteomes" id="UP000299290"/>
    </source>
</evidence>
<evidence type="ECO:0000256" key="1">
    <source>
        <dbReference type="SAM" id="MobiDB-lite"/>
    </source>
</evidence>
<organism evidence="5 6">
    <name type="scientific">Streptomyces antimycoticus</name>
    <dbReference type="NCBI Taxonomy" id="68175"/>
    <lineage>
        <taxon>Bacteria</taxon>
        <taxon>Bacillati</taxon>
        <taxon>Actinomycetota</taxon>
        <taxon>Actinomycetes</taxon>
        <taxon>Kitasatosporales</taxon>
        <taxon>Streptomycetaceae</taxon>
        <taxon>Streptomyces</taxon>
        <taxon>Streptomyces violaceusniger group</taxon>
    </lineage>
</organism>
<dbReference type="Proteomes" id="UP000299290">
    <property type="component" value="Unassembled WGS sequence"/>
</dbReference>
<dbReference type="InterPro" id="IPR024996">
    <property type="entry name" value="RNaseH_pPIWI_RE"/>
</dbReference>
<evidence type="ECO:0008006" key="7">
    <source>
        <dbReference type="Google" id="ProtNLM"/>
    </source>
</evidence>
<gene>
    <name evidence="5" type="ORF">SANT12839_074610</name>
</gene>
<evidence type="ECO:0000259" key="3">
    <source>
        <dbReference type="Pfam" id="PF13111"/>
    </source>
</evidence>
<feature type="domain" description="pPIWI-RE RNaseH" evidence="2">
    <location>
        <begin position="655"/>
        <end position="978"/>
    </location>
</feature>
<proteinExistence type="predicted"/>
<keyword evidence="6" id="KW-1185">Reference proteome</keyword>
<dbReference type="Pfam" id="PF13032">
    <property type="entry name" value="RNaseH_pPIWI_RE"/>
    <property type="match status" value="1"/>
</dbReference>
<feature type="region of interest" description="Disordered" evidence="1">
    <location>
        <begin position="980"/>
        <end position="1029"/>
    </location>
</feature>
<name>A0A4D4KKG7_9ACTN</name>
<feature type="domain" description="Prokaryotic pPIWI-RE MID" evidence="4">
    <location>
        <begin position="506"/>
        <end position="643"/>
    </location>
</feature>
<protein>
    <recommendedName>
        <fullName evidence="7">DUF3893 domain-containing protein</fullName>
    </recommendedName>
</protein>
<feature type="region of interest" description="Disordered" evidence="1">
    <location>
        <begin position="397"/>
        <end position="419"/>
    </location>
</feature>
<dbReference type="EMBL" id="BJHV01000001">
    <property type="protein sequence ID" value="GDY46579.1"/>
    <property type="molecule type" value="Genomic_DNA"/>
</dbReference>
<evidence type="ECO:0000313" key="5">
    <source>
        <dbReference type="EMBL" id="GDY46579.1"/>
    </source>
</evidence>
<dbReference type="AlphaFoldDB" id="A0A4D4KKG7"/>
<feature type="compositionally biased region" description="Basic and acidic residues" evidence="1">
    <location>
        <begin position="406"/>
        <end position="419"/>
    </location>
</feature>
<sequence length="1029" mass="112976">MYKKIRRSVYHLAEDSVPWTEDFRALTFPEQWHPGLLELHNHGRDQDKQHQTLPTRRLDSVLQTLAPDVIVRPRPRTPVEPGPQTAEDFWMYVPASAPDPLPGRSTEQLLDAWLRTLGPREAAPDPRFRSLLLARSADLKQNLPRWQPVPGVELLNTPITRGGTAAPEPRQFQLATDALARRILALGAFPFEGGELRFRALPRGPRDQGAELMSQPLCRTVKRKEWWFSVVLNISLHTTPFDPRPRLHLHWGVRRWATHPRASTKRLNLPYGEATTVYLRPTIPWLPGAPATERYALARLRRDRAADAFVWAENDAAGILRGLSLAGNFPDPEHLLSEPISWIGEGSGVRASVVHSTRMGQHEIGVGLMPNQRAQLTEWAEAALPQEVVRVPDLVRGRGKGISAPENRRPKPRSEEAKKTELLREAQARRIALATQVRTVAACDPGSDSPPVVEARLLWQSPEVRKEAVSQFGKALGLDGDGGIAAAGLTDREFDEATPGAPVVLEWRTAELTLRLRCLPLADGQGDRLVPEPTVKGKGAAIAAAVTTRRRTLREWLRADGADPSRPALALVEIAHRSTFRPASTDPKFAIRLGCADAGLLTQFIVAPSTDRLIDNADSLGHRAHSSWLDGLRQLGVRVLPQHTLGNDLPDGLQYAAVWMVKRRKDGPTRLPKHLPVAVLMTPLPEGEGLAAVRGWDDSAGEWVSYPRFLLGLVKQAQIDPETFAEPEALNATPDPADGQNKGPRPETRWVTGKQWRTNLAQQRKETAGFLQRVLHSLRGRPTVLITHAQNSRLHWPWLQDGQTERDLLRAGHAPAGRLDDELRLVRVRGRGGRETAQWWGLAEPGKPHGQPAGFWAQAPEHETRTSPQDRIFYSTTERPGTHTISPALDRLATRVNAAGNLTSQAGTGAWNPTLVEIAVLGCHANDDVGDAVTGKPDDAEALALSMHQLRQAPDYAAALSLPLPLHLAGLAQAYVLPTLAEGDGNPGEEAAEPTTEQSPEDPDLADAAGLATEPDVDDDQGAEARSAS</sequence>
<dbReference type="InterPro" id="IPR040496">
    <property type="entry name" value="MID_pPIWI_RE"/>
</dbReference>
<dbReference type="Pfam" id="PF13111">
    <property type="entry name" value="pPIWI_RE_X"/>
    <property type="match status" value="1"/>
</dbReference>
<accession>A0A4D4KKG7</accession>
<dbReference type="InterPro" id="IPR025085">
    <property type="entry name" value="pPIWI_RE_X"/>
</dbReference>
<feature type="domain" description="pPIWI-RE module N-terminal" evidence="3">
    <location>
        <begin position="10"/>
        <end position="436"/>
    </location>
</feature>
<dbReference type="Pfam" id="PF18157">
    <property type="entry name" value="MID_pPIWI_RE"/>
    <property type="match status" value="1"/>
</dbReference>
<reference evidence="5 6" key="1">
    <citation type="journal article" date="2020" name="Int. J. Syst. Evol. Microbiol.">
        <title>Reclassification of Streptomyces castelarensis and Streptomyces sporoclivatus as later heterotypic synonyms of Streptomyces antimycoticus.</title>
        <authorList>
            <person name="Komaki H."/>
            <person name="Tamura T."/>
        </authorList>
    </citation>
    <scope>NUCLEOTIDE SEQUENCE [LARGE SCALE GENOMIC DNA]</scope>
    <source>
        <strain evidence="5 6">NBRC 12839</strain>
    </source>
</reference>
<evidence type="ECO:0000259" key="2">
    <source>
        <dbReference type="Pfam" id="PF13032"/>
    </source>
</evidence>
<dbReference type="RefSeq" id="WP_137968094.1">
    <property type="nucleotide sequence ID" value="NZ_BJHV01000001.1"/>
</dbReference>
<evidence type="ECO:0000259" key="4">
    <source>
        <dbReference type="Pfam" id="PF18157"/>
    </source>
</evidence>